<keyword evidence="7 11" id="KW-0560">Oxidoreductase</keyword>
<evidence type="ECO:0000256" key="7">
    <source>
        <dbReference type="ARBA" id="ARBA00023002"/>
    </source>
</evidence>
<name>A0AAD8VHC3_LOLMU</name>
<evidence type="ECO:0000256" key="5">
    <source>
        <dbReference type="ARBA" id="ARBA00022723"/>
    </source>
</evidence>
<gene>
    <name evidence="12" type="ORF">QYE76_030157</name>
</gene>
<comment type="cofactor">
    <cofactor evidence="1 10">
        <name>heme</name>
        <dbReference type="ChEBI" id="CHEBI:30413"/>
    </cofactor>
</comment>
<dbReference type="SUPFAM" id="SSF48264">
    <property type="entry name" value="Cytochrome P450"/>
    <property type="match status" value="1"/>
</dbReference>
<dbReference type="Pfam" id="PF00067">
    <property type="entry name" value="p450"/>
    <property type="match status" value="1"/>
</dbReference>
<dbReference type="PROSITE" id="PS00086">
    <property type="entry name" value="CYTOCHROME_P450"/>
    <property type="match status" value="1"/>
</dbReference>
<dbReference type="InterPro" id="IPR001128">
    <property type="entry name" value="Cyt_P450"/>
</dbReference>
<evidence type="ECO:0000256" key="1">
    <source>
        <dbReference type="ARBA" id="ARBA00001971"/>
    </source>
</evidence>
<dbReference type="InterPro" id="IPR017972">
    <property type="entry name" value="Cyt_P450_CS"/>
</dbReference>
<dbReference type="GO" id="GO:0016705">
    <property type="term" value="F:oxidoreductase activity, acting on paired donors, with incorporation or reduction of molecular oxygen"/>
    <property type="evidence" value="ECO:0007669"/>
    <property type="project" value="InterPro"/>
</dbReference>
<evidence type="ECO:0000256" key="9">
    <source>
        <dbReference type="ARBA" id="ARBA00023033"/>
    </source>
</evidence>
<reference evidence="12" key="1">
    <citation type="submission" date="2023-07" db="EMBL/GenBank/DDBJ databases">
        <title>A chromosome-level genome assembly of Lolium multiflorum.</title>
        <authorList>
            <person name="Chen Y."/>
            <person name="Copetti D."/>
            <person name="Kolliker R."/>
            <person name="Studer B."/>
        </authorList>
    </citation>
    <scope>NUCLEOTIDE SEQUENCE</scope>
    <source>
        <strain evidence="12">02402/16</strain>
        <tissue evidence="12">Leaf</tissue>
    </source>
</reference>
<feature type="binding site" description="axial binding residue" evidence="10">
    <location>
        <position position="447"/>
    </location>
    <ligand>
        <name>heme</name>
        <dbReference type="ChEBI" id="CHEBI:30413"/>
    </ligand>
    <ligandPart>
        <name>Fe</name>
        <dbReference type="ChEBI" id="CHEBI:18248"/>
    </ligandPart>
</feature>
<sequence>MEVSLSFCFVVLSTLLAIWLLKLFVSGGNTKPKKSLKPPGPWTLPIIGSLHHLISTLPHHKIRELSRRHGPVMSIKLGEVPVVVISSAEAAELVLKTNDPLFGSRPSSPTMEIATRGGKGIVLAPYGERWRQVRKVCTVELLSAKQVKRMEGIRTKELGNLLRFITESSRDGATINVSDKVASLTNHLVTVGVFGGKFTRQDEYLHELDKTMELISGFALLDLFPSWWLLRWISNSERHVRRSCRRLEGMVADIVNERKAVRAASYSARSTDDEDLLDVLLRLQEEDSLAFTLTTEIIGAVLSDIFGAATHTTSSVLEWTMSELVNHPEAMSRAQLEVRKVLGEGRSVINNFDLAELPFIRMVIKETLRMHPPAPLLPRLTREDSKIMGYDLLEGTNVCINVFAISRDPKYWENPEEFKPERFENINKDYYGTHFDFTPFGAGRRQCPGIQFSSSVMEVILANLLYHFDWMLPDGASIDMSEKFGLAVGKKHALKLKAIPYVVKSHAAEATQ</sequence>
<dbReference type="GO" id="GO:0020037">
    <property type="term" value="F:heme binding"/>
    <property type="evidence" value="ECO:0007669"/>
    <property type="project" value="InterPro"/>
</dbReference>
<keyword evidence="3 10" id="KW-0349">Heme</keyword>
<dbReference type="InterPro" id="IPR002401">
    <property type="entry name" value="Cyt_P450_E_grp-I"/>
</dbReference>
<dbReference type="FunFam" id="1.10.630.10:FF:000043">
    <property type="entry name" value="Cytochrome P450 99A2"/>
    <property type="match status" value="1"/>
</dbReference>
<dbReference type="PANTHER" id="PTHR47955:SF19">
    <property type="entry name" value="CYTOCHROME P450 71A9-LIKE ISOFORM X1"/>
    <property type="match status" value="1"/>
</dbReference>
<evidence type="ECO:0000256" key="8">
    <source>
        <dbReference type="ARBA" id="ARBA00023004"/>
    </source>
</evidence>
<keyword evidence="13" id="KW-1185">Reference proteome</keyword>
<keyword evidence="4" id="KW-0812">Transmembrane</keyword>
<evidence type="ECO:0000313" key="12">
    <source>
        <dbReference type="EMBL" id="KAK1606484.1"/>
    </source>
</evidence>
<evidence type="ECO:0000256" key="2">
    <source>
        <dbReference type="ARBA" id="ARBA00010617"/>
    </source>
</evidence>
<evidence type="ECO:0000256" key="11">
    <source>
        <dbReference type="RuleBase" id="RU000461"/>
    </source>
</evidence>
<evidence type="ECO:0000313" key="13">
    <source>
        <dbReference type="Proteomes" id="UP001231189"/>
    </source>
</evidence>
<evidence type="ECO:0000256" key="3">
    <source>
        <dbReference type="ARBA" id="ARBA00022617"/>
    </source>
</evidence>
<keyword evidence="8 10" id="KW-0408">Iron</keyword>
<evidence type="ECO:0008006" key="14">
    <source>
        <dbReference type="Google" id="ProtNLM"/>
    </source>
</evidence>
<keyword evidence="9 11" id="KW-0503">Monooxygenase</keyword>
<comment type="caution">
    <text evidence="12">The sequence shown here is derived from an EMBL/GenBank/DDBJ whole genome shotgun (WGS) entry which is preliminary data.</text>
</comment>
<dbReference type="Gene3D" id="1.10.630.10">
    <property type="entry name" value="Cytochrome P450"/>
    <property type="match status" value="1"/>
</dbReference>
<dbReference type="EMBL" id="JAUUTY010000007">
    <property type="protein sequence ID" value="KAK1606484.1"/>
    <property type="molecule type" value="Genomic_DNA"/>
</dbReference>
<organism evidence="12 13">
    <name type="scientific">Lolium multiflorum</name>
    <name type="common">Italian ryegrass</name>
    <name type="synonym">Lolium perenne subsp. multiflorum</name>
    <dbReference type="NCBI Taxonomy" id="4521"/>
    <lineage>
        <taxon>Eukaryota</taxon>
        <taxon>Viridiplantae</taxon>
        <taxon>Streptophyta</taxon>
        <taxon>Embryophyta</taxon>
        <taxon>Tracheophyta</taxon>
        <taxon>Spermatophyta</taxon>
        <taxon>Magnoliopsida</taxon>
        <taxon>Liliopsida</taxon>
        <taxon>Poales</taxon>
        <taxon>Poaceae</taxon>
        <taxon>BOP clade</taxon>
        <taxon>Pooideae</taxon>
        <taxon>Poodae</taxon>
        <taxon>Poeae</taxon>
        <taxon>Poeae Chloroplast Group 2 (Poeae type)</taxon>
        <taxon>Loliodinae</taxon>
        <taxon>Loliinae</taxon>
        <taxon>Lolium</taxon>
    </lineage>
</organism>
<dbReference type="CDD" id="cd11072">
    <property type="entry name" value="CYP71-like"/>
    <property type="match status" value="1"/>
</dbReference>
<evidence type="ECO:0000256" key="6">
    <source>
        <dbReference type="ARBA" id="ARBA00022989"/>
    </source>
</evidence>
<accession>A0AAD8VHC3</accession>
<dbReference type="GO" id="GO:0005506">
    <property type="term" value="F:iron ion binding"/>
    <property type="evidence" value="ECO:0007669"/>
    <property type="project" value="InterPro"/>
</dbReference>
<protein>
    <recommendedName>
        <fullName evidence="14">Cytochrome P450</fullName>
    </recommendedName>
</protein>
<dbReference type="PRINTS" id="PR00463">
    <property type="entry name" value="EP450I"/>
</dbReference>
<dbReference type="GO" id="GO:0004497">
    <property type="term" value="F:monooxygenase activity"/>
    <property type="evidence" value="ECO:0007669"/>
    <property type="project" value="UniProtKB-KW"/>
</dbReference>
<dbReference type="PANTHER" id="PTHR47955">
    <property type="entry name" value="CYTOCHROME P450 FAMILY 71 PROTEIN"/>
    <property type="match status" value="1"/>
</dbReference>
<keyword evidence="5 10" id="KW-0479">Metal-binding</keyword>
<dbReference type="InterPro" id="IPR036396">
    <property type="entry name" value="Cyt_P450_sf"/>
</dbReference>
<dbReference type="PRINTS" id="PR00385">
    <property type="entry name" value="P450"/>
</dbReference>
<keyword evidence="6" id="KW-0472">Membrane</keyword>
<proteinExistence type="inferred from homology"/>
<evidence type="ECO:0000256" key="10">
    <source>
        <dbReference type="PIRSR" id="PIRSR602401-1"/>
    </source>
</evidence>
<comment type="similarity">
    <text evidence="2 11">Belongs to the cytochrome P450 family.</text>
</comment>
<dbReference type="AlphaFoldDB" id="A0AAD8VHC3"/>
<keyword evidence="6" id="KW-1133">Transmembrane helix</keyword>
<dbReference type="Proteomes" id="UP001231189">
    <property type="component" value="Unassembled WGS sequence"/>
</dbReference>
<evidence type="ECO:0000256" key="4">
    <source>
        <dbReference type="ARBA" id="ARBA00022692"/>
    </source>
</evidence>